<feature type="transmembrane region" description="Helical" evidence="5">
    <location>
        <begin position="276"/>
        <end position="301"/>
    </location>
</feature>
<feature type="domain" description="Major facilitator superfamily (MFS) profile" evidence="6">
    <location>
        <begin position="22"/>
        <end position="464"/>
    </location>
</feature>
<feature type="transmembrane region" description="Helical" evidence="5">
    <location>
        <begin position="56"/>
        <end position="76"/>
    </location>
</feature>
<feature type="transmembrane region" description="Helical" evidence="5">
    <location>
        <begin position="343"/>
        <end position="364"/>
    </location>
</feature>
<feature type="transmembrane region" description="Helical" evidence="5">
    <location>
        <begin position="401"/>
        <end position="426"/>
    </location>
</feature>
<feature type="transmembrane region" description="Helical" evidence="5">
    <location>
        <begin position="370"/>
        <end position="389"/>
    </location>
</feature>
<comment type="caution">
    <text evidence="7">The sequence shown here is derived from an EMBL/GenBank/DDBJ whole genome shotgun (WGS) entry which is preliminary data.</text>
</comment>
<dbReference type="AlphaFoldDB" id="A0A0A0EES5"/>
<feature type="transmembrane region" description="Helical" evidence="5">
    <location>
        <begin position="210"/>
        <end position="229"/>
    </location>
</feature>
<dbReference type="InterPro" id="IPR020846">
    <property type="entry name" value="MFS_dom"/>
</dbReference>
<dbReference type="GO" id="GO:0005886">
    <property type="term" value="C:plasma membrane"/>
    <property type="evidence" value="ECO:0007669"/>
    <property type="project" value="TreeGrafter"/>
</dbReference>
<dbReference type="PROSITE" id="PS50850">
    <property type="entry name" value="MFS"/>
    <property type="match status" value="1"/>
</dbReference>
<accession>A0A0A0EES5</accession>
<protein>
    <recommendedName>
        <fullName evidence="6">Major facilitator superfamily (MFS) profile domain-containing protein</fullName>
    </recommendedName>
</protein>
<dbReference type="RefSeq" id="WP_043747563.1">
    <property type="nucleotide sequence ID" value="NZ_AQQX01000003.1"/>
</dbReference>
<dbReference type="EMBL" id="AQQX01000003">
    <property type="protein sequence ID" value="KGM48800.1"/>
    <property type="molecule type" value="Genomic_DNA"/>
</dbReference>
<keyword evidence="8" id="KW-1185">Reference proteome</keyword>
<dbReference type="Pfam" id="PF07690">
    <property type="entry name" value="MFS_1"/>
    <property type="match status" value="1"/>
</dbReference>
<keyword evidence="2 5" id="KW-0812">Transmembrane</keyword>
<feature type="transmembrane region" description="Helical" evidence="5">
    <location>
        <begin position="173"/>
        <end position="198"/>
    </location>
</feature>
<dbReference type="GO" id="GO:0022857">
    <property type="term" value="F:transmembrane transporter activity"/>
    <property type="evidence" value="ECO:0007669"/>
    <property type="project" value="InterPro"/>
</dbReference>
<feature type="transmembrane region" description="Helical" evidence="5">
    <location>
        <begin position="307"/>
        <end position="331"/>
    </location>
</feature>
<dbReference type="eggNOG" id="COG0477">
    <property type="taxonomic scope" value="Bacteria"/>
</dbReference>
<evidence type="ECO:0000313" key="7">
    <source>
        <dbReference type="EMBL" id="KGM48800.1"/>
    </source>
</evidence>
<keyword evidence="3 5" id="KW-1133">Transmembrane helix</keyword>
<evidence type="ECO:0000259" key="6">
    <source>
        <dbReference type="PROSITE" id="PS50850"/>
    </source>
</evidence>
<feature type="transmembrane region" description="Helical" evidence="5">
    <location>
        <begin position="438"/>
        <end position="458"/>
    </location>
</feature>
<evidence type="ECO:0000313" key="8">
    <source>
        <dbReference type="Proteomes" id="UP000030004"/>
    </source>
</evidence>
<keyword evidence="4 5" id="KW-0472">Membrane</keyword>
<dbReference type="PANTHER" id="PTHR23501">
    <property type="entry name" value="MAJOR FACILITATOR SUPERFAMILY"/>
    <property type="match status" value="1"/>
</dbReference>
<dbReference type="STRING" id="1461694.ATO9_08800"/>
<dbReference type="PANTHER" id="PTHR23501:SF154">
    <property type="entry name" value="MULTIDRUG-EFFLUX TRANSPORTER RV1634-RELATED"/>
    <property type="match status" value="1"/>
</dbReference>
<comment type="subcellular location">
    <subcellularLocation>
        <location evidence="1">Membrane</location>
        <topology evidence="1">Multi-pass membrane protein</topology>
    </subcellularLocation>
</comment>
<evidence type="ECO:0000256" key="4">
    <source>
        <dbReference type="ARBA" id="ARBA00023136"/>
    </source>
</evidence>
<feature type="transmembrane region" description="Helical" evidence="5">
    <location>
        <begin position="21"/>
        <end position="50"/>
    </location>
</feature>
<evidence type="ECO:0000256" key="2">
    <source>
        <dbReference type="ARBA" id="ARBA00022692"/>
    </source>
</evidence>
<dbReference type="SUPFAM" id="SSF103473">
    <property type="entry name" value="MFS general substrate transporter"/>
    <property type="match status" value="1"/>
</dbReference>
<proteinExistence type="predicted"/>
<dbReference type="Gene3D" id="1.20.1250.20">
    <property type="entry name" value="MFS general substrate transporter like domains"/>
    <property type="match status" value="1"/>
</dbReference>
<dbReference type="InterPro" id="IPR011701">
    <property type="entry name" value="MFS"/>
</dbReference>
<feature type="transmembrane region" description="Helical" evidence="5">
    <location>
        <begin position="145"/>
        <end position="167"/>
    </location>
</feature>
<organism evidence="7 8">
    <name type="scientific">Pseudooceanicola atlanticus</name>
    <dbReference type="NCBI Taxonomy" id="1461694"/>
    <lineage>
        <taxon>Bacteria</taxon>
        <taxon>Pseudomonadati</taxon>
        <taxon>Pseudomonadota</taxon>
        <taxon>Alphaproteobacteria</taxon>
        <taxon>Rhodobacterales</taxon>
        <taxon>Paracoccaceae</taxon>
        <taxon>Pseudooceanicola</taxon>
    </lineage>
</organism>
<dbReference type="OrthoDB" id="9812189at2"/>
<evidence type="ECO:0000256" key="1">
    <source>
        <dbReference type="ARBA" id="ARBA00004141"/>
    </source>
</evidence>
<dbReference type="Proteomes" id="UP000030004">
    <property type="component" value="Unassembled WGS sequence"/>
</dbReference>
<evidence type="ECO:0000256" key="5">
    <source>
        <dbReference type="SAM" id="Phobius"/>
    </source>
</evidence>
<feature type="transmembrane region" description="Helical" evidence="5">
    <location>
        <begin position="235"/>
        <end position="255"/>
    </location>
</feature>
<reference evidence="7 8" key="1">
    <citation type="journal article" date="2015" name="Antonie Van Leeuwenhoek">
        <title>Pseudooceanicola atlanticus gen. nov. sp. nov., isolated from surface seawater of the Atlantic Ocean and reclassification of Oceanicola batsensis, Oceanicola marinus, Oceanicola nitratireducens, Oceanicola nanhaiensis, Oceanicola antarcticus and Oceanicola flagellatus, as Pseudooceanicola batsensis comb. nov., Pseudooceanicola marinus comb. nov., Pseudooceanicola nitratireducens comb. nov., Pseudooceanicola nanhaiensis comb. nov., Pseudooceanicola antarcticus comb. nov., and Pseudooceanicola flagellatus comb. nov.</title>
        <authorList>
            <person name="Lai Q."/>
            <person name="Li G."/>
            <person name="Liu X."/>
            <person name="Du Y."/>
            <person name="Sun F."/>
            <person name="Shao Z."/>
        </authorList>
    </citation>
    <scope>NUCLEOTIDE SEQUENCE [LARGE SCALE GENOMIC DNA]</scope>
    <source>
        <strain evidence="7 8">22II-s11g</strain>
    </source>
</reference>
<feature type="transmembrane region" description="Helical" evidence="5">
    <location>
        <begin position="88"/>
        <end position="109"/>
    </location>
</feature>
<name>A0A0A0EES5_9RHOB</name>
<sequence>MTEISGAGTGWRDMLSPGQRGAVLLISSGVGMHAFNDLAIAASIPVAYAALDSLPFLPLAYALFFLGVVLGGLLSAELRARLGARRTAVTGALLFSTGVALTALAWTGWVFALGRALQGLSDGIIVALCYGLIPDLIRKDLVARVFSVEAIVWAVAAGLGPLAGGYATEALGWRAAMLVCLPLVLIFFVAALPVLGEAHRRADLSARRPAGLPVLLALTGTLCFALPTALPGRAWGAALVLAGLALFALALRIDGKRDKAFFPRRFFSLSVTGRGAWLNFLMPISQSATTVFLALALTAIWGMSPIWVGWIIITLALSWSGTAMVLSNLTVRQRAGLLRFGPMLQVVGLSCVAIGLGTSVLPIVLVGQVLSGASFGMVWGPATEVIMRITPEADKTRVSSFLPVLQTTGFAVGAGLVGWVAGMSGLTETLGTKVTAPIYVLWGSAAALSCIAATLALGMRPATEELTS</sequence>
<dbReference type="InterPro" id="IPR036259">
    <property type="entry name" value="MFS_trans_sf"/>
</dbReference>
<dbReference type="Gene3D" id="1.20.1720.10">
    <property type="entry name" value="Multidrug resistance protein D"/>
    <property type="match status" value="1"/>
</dbReference>
<gene>
    <name evidence="7" type="ORF">ATO9_08800</name>
</gene>
<feature type="transmembrane region" description="Helical" evidence="5">
    <location>
        <begin position="115"/>
        <end position="133"/>
    </location>
</feature>
<evidence type="ECO:0000256" key="3">
    <source>
        <dbReference type="ARBA" id="ARBA00022989"/>
    </source>
</evidence>